<comment type="caution">
    <text evidence="2">The sequence shown here is derived from an EMBL/GenBank/DDBJ whole genome shotgun (WGS) entry which is preliminary data.</text>
</comment>
<name>A0A2H0RGL1_9BACT</name>
<evidence type="ECO:0008006" key="4">
    <source>
        <dbReference type="Google" id="ProtNLM"/>
    </source>
</evidence>
<dbReference type="InterPro" id="IPR007211">
    <property type="entry name" value="DUF378"/>
</dbReference>
<keyword evidence="1" id="KW-1133">Transmembrane helix</keyword>
<reference evidence="2 3" key="1">
    <citation type="submission" date="2017-09" db="EMBL/GenBank/DDBJ databases">
        <title>Depth-based differentiation of microbial function through sediment-hosted aquifers and enrichment of novel symbionts in the deep terrestrial subsurface.</title>
        <authorList>
            <person name="Probst A.J."/>
            <person name="Ladd B."/>
            <person name="Jarett J.K."/>
            <person name="Geller-Mcgrath D.E."/>
            <person name="Sieber C.M."/>
            <person name="Emerson J.B."/>
            <person name="Anantharaman K."/>
            <person name="Thomas B.C."/>
            <person name="Malmstrom R."/>
            <person name="Stieglmeier M."/>
            <person name="Klingl A."/>
            <person name="Woyke T."/>
            <person name="Ryan C.M."/>
            <person name="Banfield J.F."/>
        </authorList>
    </citation>
    <scope>NUCLEOTIDE SEQUENCE [LARGE SCALE GENOMIC DNA]</scope>
    <source>
        <strain evidence="2">CG10_big_fil_rev_8_21_14_0_10_51_16</strain>
    </source>
</reference>
<organism evidence="2 3">
    <name type="scientific">Candidatus Vogelbacteria bacterium CG10_big_fil_rev_8_21_14_0_10_51_16</name>
    <dbReference type="NCBI Taxonomy" id="1975045"/>
    <lineage>
        <taxon>Bacteria</taxon>
        <taxon>Candidatus Vogeliibacteriota</taxon>
    </lineage>
</organism>
<dbReference type="Pfam" id="PF04070">
    <property type="entry name" value="DUF378"/>
    <property type="match status" value="1"/>
</dbReference>
<evidence type="ECO:0000313" key="3">
    <source>
        <dbReference type="Proteomes" id="UP000228767"/>
    </source>
</evidence>
<dbReference type="EMBL" id="PCYI01000005">
    <property type="protein sequence ID" value="PIR45154.1"/>
    <property type="molecule type" value="Genomic_DNA"/>
</dbReference>
<dbReference type="Proteomes" id="UP000228767">
    <property type="component" value="Unassembled WGS sequence"/>
</dbReference>
<proteinExistence type="predicted"/>
<gene>
    <name evidence="2" type="ORF">COV10_00875</name>
</gene>
<feature type="transmembrane region" description="Helical" evidence="1">
    <location>
        <begin position="54"/>
        <end position="71"/>
    </location>
</feature>
<accession>A0A2H0RGL1</accession>
<keyword evidence="1" id="KW-0472">Membrane</keyword>
<feature type="transmembrane region" description="Helical" evidence="1">
    <location>
        <begin position="12"/>
        <end position="34"/>
    </location>
</feature>
<evidence type="ECO:0000313" key="2">
    <source>
        <dbReference type="EMBL" id="PIR45154.1"/>
    </source>
</evidence>
<protein>
    <recommendedName>
        <fullName evidence="4">DUF378 domain-containing protein</fullName>
    </recommendedName>
</protein>
<sequence length="79" mass="8943">MMSGKSCSGSKVGWWLLLIGGLNWGILGLGYFFGKMWEWNVVHMIFGQWLWLEALVYLLVGISALLLLWGCKCKTCKAE</sequence>
<dbReference type="AlphaFoldDB" id="A0A2H0RGL1"/>
<keyword evidence="1" id="KW-0812">Transmembrane</keyword>
<evidence type="ECO:0000256" key="1">
    <source>
        <dbReference type="SAM" id="Phobius"/>
    </source>
</evidence>